<gene>
    <name evidence="1" type="ORF">BCM31_08090</name>
</gene>
<comment type="caution">
    <text evidence="1">The sequence shown here is derived from an EMBL/GenBank/DDBJ whole genome shotgun (WGS) entry which is preliminary data.</text>
</comment>
<dbReference type="Proteomes" id="UP000233350">
    <property type="component" value="Unassembled WGS sequence"/>
</dbReference>
<proteinExistence type="predicted"/>
<dbReference type="EMBL" id="MBPK01000045">
    <property type="protein sequence ID" value="PKT79930.1"/>
    <property type="molecule type" value="Genomic_DNA"/>
</dbReference>
<evidence type="ECO:0000313" key="1">
    <source>
        <dbReference type="EMBL" id="PKT79930.1"/>
    </source>
</evidence>
<dbReference type="AlphaFoldDB" id="A0A2N3PHG7"/>
<name>A0A2N3PHG7_9HELI</name>
<protein>
    <submittedName>
        <fullName evidence="1">Uncharacterized protein</fullName>
    </submittedName>
</protein>
<sequence length="100" mass="11315">MGLESSKFRTFFGVKYMPSSMRFCSLQVSIMPCTIFHKNAVILESSFALKGGFSSSIIFSDDESPFLNGLNSYKDNDIFQVAFVLEVFCLYGFPHRLELS</sequence>
<dbReference type="RefSeq" id="WP_040498740.1">
    <property type="nucleotide sequence ID" value="NZ_CABKOI010000019.1"/>
</dbReference>
<evidence type="ECO:0000313" key="2">
    <source>
        <dbReference type="Proteomes" id="UP000233350"/>
    </source>
</evidence>
<keyword evidence="2" id="KW-1185">Reference proteome</keyword>
<reference evidence="1 2" key="1">
    <citation type="submission" date="2016-07" db="EMBL/GenBank/DDBJ databases">
        <title>Detection of Helicobacter winghamensis from caecal content of red fox (Vulpes vulpes).</title>
        <authorList>
            <person name="Zanoni R.G."/>
            <person name="Florio D."/>
            <person name="Caffara M."/>
            <person name="Renzi M."/>
            <person name="Parisi A."/>
            <person name="Pasquali F."/>
            <person name="Manfreda G."/>
        </authorList>
    </citation>
    <scope>NUCLEOTIDE SEQUENCE [LARGE SCALE GENOMIC DNA]</scope>
    <source>
        <strain evidence="1 2">295_13</strain>
    </source>
</reference>
<accession>A0A2N3PHG7</accession>
<organism evidence="1 2">
    <name type="scientific">Helicobacter winghamensis</name>
    <dbReference type="NCBI Taxonomy" id="157268"/>
    <lineage>
        <taxon>Bacteria</taxon>
        <taxon>Pseudomonadati</taxon>
        <taxon>Campylobacterota</taxon>
        <taxon>Epsilonproteobacteria</taxon>
        <taxon>Campylobacterales</taxon>
        <taxon>Helicobacteraceae</taxon>
        <taxon>Helicobacter</taxon>
    </lineage>
</organism>
<dbReference type="GeneID" id="97290620"/>